<name>A0A7S7L617_9BACI</name>
<organism evidence="2 3">
    <name type="scientific">Anaerobacillus isosaccharinicus</name>
    <dbReference type="NCBI Taxonomy" id="1532552"/>
    <lineage>
        <taxon>Bacteria</taxon>
        <taxon>Bacillati</taxon>
        <taxon>Bacillota</taxon>
        <taxon>Bacilli</taxon>
        <taxon>Bacillales</taxon>
        <taxon>Bacillaceae</taxon>
        <taxon>Anaerobacillus</taxon>
    </lineage>
</organism>
<reference evidence="2 3" key="2">
    <citation type="journal article" date="2019" name="Int. J. Syst. Evol. Microbiol.">
        <title>Anaerobacillus isosaccharinicus sp. nov., an alkaliphilic bacterium which degrades isosaccharinic acid.</title>
        <authorList>
            <person name="Bassil N.M."/>
            <person name="Lloyd J.R."/>
        </authorList>
    </citation>
    <scope>NUCLEOTIDE SEQUENCE [LARGE SCALE GENOMIC DNA]</scope>
    <source>
        <strain evidence="2 3">NB2006</strain>
    </source>
</reference>
<dbReference type="InterPro" id="IPR030395">
    <property type="entry name" value="GP_PDE_dom"/>
</dbReference>
<reference evidence="2 3" key="1">
    <citation type="journal article" date="2017" name="Genome Announc.">
        <title>Draft Genome Sequences of Four Alkaliphilic Bacteria Belonging to the Anaerobacillus Genus.</title>
        <authorList>
            <person name="Bassil N.M."/>
            <person name="Lloyd J.R."/>
        </authorList>
    </citation>
    <scope>NUCLEOTIDE SEQUENCE [LARGE SCALE GENOMIC DNA]</scope>
    <source>
        <strain evidence="2 3">NB2006</strain>
    </source>
</reference>
<feature type="domain" description="GP-PDE" evidence="1">
    <location>
        <begin position="5"/>
        <end position="241"/>
    </location>
</feature>
<gene>
    <name evidence="2" type="ORF">AWH56_020920</name>
</gene>
<dbReference type="PANTHER" id="PTHR46211:SF1">
    <property type="entry name" value="GLYCEROPHOSPHODIESTER PHOSPHODIESTERASE, CYTOPLASMIC"/>
    <property type="match status" value="1"/>
</dbReference>
<dbReference type="AlphaFoldDB" id="A0A7S7L617"/>
<dbReference type="Pfam" id="PF03009">
    <property type="entry name" value="GDPD"/>
    <property type="match status" value="1"/>
</dbReference>
<dbReference type="GO" id="GO:0008081">
    <property type="term" value="F:phosphoric diester hydrolase activity"/>
    <property type="evidence" value="ECO:0007669"/>
    <property type="project" value="InterPro"/>
</dbReference>
<proteinExistence type="predicted"/>
<dbReference type="Proteomes" id="UP000180175">
    <property type="component" value="Chromosome"/>
</dbReference>
<dbReference type="InterPro" id="IPR017946">
    <property type="entry name" value="PLC-like_Pdiesterase_TIM-brl"/>
</dbReference>
<dbReference type="PROSITE" id="PS51704">
    <property type="entry name" value="GP_PDE"/>
    <property type="match status" value="1"/>
</dbReference>
<protein>
    <submittedName>
        <fullName evidence="2">Glycerophosphodiester phosphodiesterase</fullName>
    </submittedName>
</protein>
<evidence type="ECO:0000259" key="1">
    <source>
        <dbReference type="PROSITE" id="PS51704"/>
    </source>
</evidence>
<evidence type="ECO:0000313" key="2">
    <source>
        <dbReference type="EMBL" id="QOY35138.1"/>
    </source>
</evidence>
<evidence type="ECO:0000313" key="3">
    <source>
        <dbReference type="Proteomes" id="UP000180175"/>
    </source>
</evidence>
<dbReference type="RefSeq" id="WP_182080873.1">
    <property type="nucleotide sequence ID" value="NZ_CP063356.2"/>
</dbReference>
<dbReference type="KEGG" id="aia:AWH56_020920"/>
<dbReference type="GO" id="GO:0006629">
    <property type="term" value="P:lipid metabolic process"/>
    <property type="evidence" value="ECO:0007669"/>
    <property type="project" value="InterPro"/>
</dbReference>
<dbReference type="PROSITE" id="PS50007">
    <property type="entry name" value="PIPLC_X_DOMAIN"/>
    <property type="match status" value="1"/>
</dbReference>
<sequence>MANNTLIFAHRGSAGTHPENTMEAFIAAFQAGANGIELDVQLSKDLVPIIIHDESLERTTNGTGLVKDFTLEELQKLDAGSWFDPSFSTATIPTLEELLEWILTTPLILNIELKNGLVRYEGIEKIVLELIEKFDLLDRVIISSFNHYSLVEVRKLNSRVETAILFMEGIYEPWNYARSIGAQGLHCFLPVAVPELIMGASKAQMPVRPFTVNEDAHIVSLIKGGCSAIITDWPEKAVKIRGSI</sequence>
<keyword evidence="3" id="KW-1185">Reference proteome</keyword>
<dbReference type="Gene3D" id="3.20.20.190">
    <property type="entry name" value="Phosphatidylinositol (PI) phosphodiesterase"/>
    <property type="match status" value="1"/>
</dbReference>
<accession>A0A7S7L617</accession>
<dbReference type="SUPFAM" id="SSF51695">
    <property type="entry name" value="PLC-like phosphodiesterases"/>
    <property type="match status" value="1"/>
</dbReference>
<dbReference type="CDD" id="cd08563">
    <property type="entry name" value="GDPD_TtGDE_like"/>
    <property type="match status" value="1"/>
</dbReference>
<dbReference type="PANTHER" id="PTHR46211">
    <property type="entry name" value="GLYCEROPHOSPHORYL DIESTER PHOSPHODIESTERASE"/>
    <property type="match status" value="1"/>
</dbReference>
<dbReference type="EMBL" id="CP063356">
    <property type="protein sequence ID" value="QOY35138.1"/>
    <property type="molecule type" value="Genomic_DNA"/>
</dbReference>